<dbReference type="Proteomes" id="UP000663292">
    <property type="component" value="Chromosome"/>
</dbReference>
<dbReference type="Gene3D" id="3.40.50.720">
    <property type="entry name" value="NAD(P)-binding Rossmann-like Domain"/>
    <property type="match status" value="1"/>
</dbReference>
<evidence type="ECO:0000313" key="2">
    <source>
        <dbReference type="EMBL" id="QSG14595.1"/>
    </source>
</evidence>
<dbReference type="InterPro" id="IPR005097">
    <property type="entry name" value="Sacchrp_dh_NADP-bd"/>
</dbReference>
<dbReference type="EMBL" id="CP064791">
    <property type="protein sequence ID" value="QSG14595.1"/>
    <property type="molecule type" value="Genomic_DNA"/>
</dbReference>
<protein>
    <submittedName>
        <fullName evidence="2">Saccharopine dehydrogenase</fullName>
    </submittedName>
</protein>
<dbReference type="AlphaFoldDB" id="A0A897NSX4"/>
<evidence type="ECO:0000313" key="3">
    <source>
        <dbReference type="Proteomes" id="UP000663292"/>
    </source>
</evidence>
<dbReference type="InterPro" id="IPR036291">
    <property type="entry name" value="NAD(P)-bd_dom_sf"/>
</dbReference>
<reference evidence="2 3" key="1">
    <citation type="submission" date="2020-11" db="EMBL/GenBank/DDBJ databases">
        <title>Carbohydrate-dependent, anaerobic sulfur respiration: A novel catabolism in halophilic archaea.</title>
        <authorList>
            <person name="Sorokin D.Y."/>
            <person name="Messina E."/>
            <person name="Smedile F."/>
            <person name="La Cono V."/>
            <person name="Hallsworth J.E."/>
            <person name="Yakimov M.M."/>
        </authorList>
    </citation>
    <scope>NUCLEOTIDE SEQUENCE [LARGE SCALE GENOMIC DNA]</scope>
    <source>
        <strain evidence="2 3">HSR-Est</strain>
    </source>
</reference>
<proteinExistence type="predicted"/>
<dbReference type="SUPFAM" id="SSF51735">
    <property type="entry name" value="NAD(P)-binding Rossmann-fold domains"/>
    <property type="match status" value="1"/>
</dbReference>
<keyword evidence="3" id="KW-1185">Reference proteome</keyword>
<dbReference type="PANTHER" id="PTHR43781:SF1">
    <property type="entry name" value="SACCHAROPINE DEHYDROGENASE"/>
    <property type="match status" value="1"/>
</dbReference>
<name>A0A897NSX4_9EURY</name>
<accession>A0A897NSX4</accession>
<dbReference type="RefSeq" id="WP_229122643.1">
    <property type="nucleotide sequence ID" value="NZ_CP064791.1"/>
</dbReference>
<evidence type="ECO:0000259" key="1">
    <source>
        <dbReference type="Pfam" id="PF03435"/>
    </source>
</evidence>
<dbReference type="PANTHER" id="PTHR43781">
    <property type="entry name" value="SACCHAROPINE DEHYDROGENASE"/>
    <property type="match status" value="1"/>
</dbReference>
<dbReference type="Pfam" id="PF03435">
    <property type="entry name" value="Sacchrp_dh_NADP"/>
    <property type="match status" value="1"/>
</dbReference>
<organism evidence="2 3">
    <name type="scientific">Halapricum desulfuricans</name>
    <dbReference type="NCBI Taxonomy" id="2841257"/>
    <lineage>
        <taxon>Archaea</taxon>
        <taxon>Methanobacteriati</taxon>
        <taxon>Methanobacteriota</taxon>
        <taxon>Stenosarchaea group</taxon>
        <taxon>Halobacteria</taxon>
        <taxon>Halobacteriales</taxon>
        <taxon>Haloarculaceae</taxon>
        <taxon>Halapricum</taxon>
    </lineage>
</organism>
<feature type="domain" description="Saccharopine dehydrogenase NADP binding" evidence="1">
    <location>
        <begin position="7"/>
        <end position="123"/>
    </location>
</feature>
<dbReference type="GeneID" id="68857694"/>
<sequence length="352" mass="37946">MTSDRWLLYGAYGYTGELIAREAVDRGLDPILAGRNREKVDRLAADLDCESRVFSLADPGLEGHLDDVNLVLNCAGPFVDTHEPLVAACLDSDTHYLDVTGEIEVFESIRENDDRARRADLTLLPGVGFDVVPSDCLAAHLVERLPEAESLAIGYQPAGGFSPGTLKTAIAGLGEDALVRRDGGLEPATVGQTTREIDFGDGPVPAMTVPLGDVSTAYHTTGVPNIECYLAVPPGATRWLRYQRYLDPILALGPVQTLLAKLVDRLIEGPDAETRAETTATLWGEVSNGDATRVSRLRTPNVYRTTKLAALEVVERVLAGDAPAGHQTPASAFGPELILSIEGVERIDEWHR</sequence>
<gene>
    <name evidence="2" type="ORF">HSEST_1060</name>
</gene>